<evidence type="ECO:0000313" key="5">
    <source>
        <dbReference type="Proteomes" id="UP001139158"/>
    </source>
</evidence>
<keyword evidence="5" id="KW-1185">Reference proteome</keyword>
<dbReference type="AlphaFoldDB" id="A0A9X1MD34"/>
<feature type="coiled-coil region" evidence="1">
    <location>
        <begin position="156"/>
        <end position="183"/>
    </location>
</feature>
<protein>
    <submittedName>
        <fullName evidence="4">Septum formation initiator family protein</fullName>
    </submittedName>
</protein>
<accession>A0A9X1MD34</accession>
<feature type="compositionally biased region" description="Low complexity" evidence="2">
    <location>
        <begin position="83"/>
        <end position="100"/>
    </location>
</feature>
<keyword evidence="3" id="KW-0812">Transmembrane</keyword>
<comment type="caution">
    <text evidence="4">The sequence shown here is derived from an EMBL/GenBank/DDBJ whole genome shotgun (WGS) entry which is preliminary data.</text>
</comment>
<evidence type="ECO:0000256" key="1">
    <source>
        <dbReference type="SAM" id="Coils"/>
    </source>
</evidence>
<dbReference type="RefSeq" id="WP_227895191.1">
    <property type="nucleotide sequence ID" value="NZ_CP099466.1"/>
</dbReference>
<dbReference type="Proteomes" id="UP001139158">
    <property type="component" value="Unassembled WGS sequence"/>
</dbReference>
<feature type="compositionally biased region" description="Low complexity" evidence="2">
    <location>
        <begin position="11"/>
        <end position="20"/>
    </location>
</feature>
<evidence type="ECO:0000256" key="3">
    <source>
        <dbReference type="SAM" id="Phobius"/>
    </source>
</evidence>
<feature type="compositionally biased region" description="Low complexity" evidence="2">
    <location>
        <begin position="28"/>
        <end position="53"/>
    </location>
</feature>
<reference evidence="4" key="1">
    <citation type="submission" date="2021-10" db="EMBL/GenBank/DDBJ databases">
        <title>Novel species in genus Arthrobacter.</title>
        <authorList>
            <person name="Liu Y."/>
        </authorList>
    </citation>
    <scope>NUCLEOTIDE SEQUENCE</scope>
    <source>
        <strain evidence="4">Zg-Y453</strain>
    </source>
</reference>
<proteinExistence type="predicted"/>
<name>A0A9X1MD34_9MICC</name>
<sequence>MSTRRPKVPKPAADGLPAAPRARRDADGQAAPTGSKAGAPATGSAAPGTPTGSKAPGAATGSKAPKPAGRKPRQPKSQKDSEAQSASAARAAARQELAAEIRSGVSAGGSEPAQASPRTDAPLKPVPAKSFSGRLLALGIVMVVVTVLLAPSVRTYLQQRSEIAALEAEIAREQEAGAELEQTLDRWEDPAFIKAQARERIFLVMPGETRYLVKGENGVEEIEEQAAAEAPQDLEWVDALWDSVLRSATAP</sequence>
<feature type="transmembrane region" description="Helical" evidence="3">
    <location>
        <begin position="135"/>
        <end position="153"/>
    </location>
</feature>
<feature type="region of interest" description="Disordered" evidence="2">
    <location>
        <begin position="1"/>
        <end position="125"/>
    </location>
</feature>
<gene>
    <name evidence="4" type="ORF">LJ757_05875</name>
</gene>
<organism evidence="4 5">
    <name type="scientific">Arthrobacter caoxuetaonis</name>
    <dbReference type="NCBI Taxonomy" id="2886935"/>
    <lineage>
        <taxon>Bacteria</taxon>
        <taxon>Bacillati</taxon>
        <taxon>Actinomycetota</taxon>
        <taxon>Actinomycetes</taxon>
        <taxon>Micrococcales</taxon>
        <taxon>Micrococcaceae</taxon>
        <taxon>Arthrobacter</taxon>
    </lineage>
</organism>
<dbReference type="EMBL" id="JAJFZV010000004">
    <property type="protein sequence ID" value="MCC3297331.1"/>
    <property type="molecule type" value="Genomic_DNA"/>
</dbReference>
<dbReference type="Pfam" id="PF04977">
    <property type="entry name" value="DivIC"/>
    <property type="match status" value="1"/>
</dbReference>
<evidence type="ECO:0000256" key="2">
    <source>
        <dbReference type="SAM" id="MobiDB-lite"/>
    </source>
</evidence>
<evidence type="ECO:0000313" key="4">
    <source>
        <dbReference type="EMBL" id="MCC3297331.1"/>
    </source>
</evidence>
<dbReference type="InterPro" id="IPR007060">
    <property type="entry name" value="FtsL/DivIC"/>
</dbReference>
<keyword evidence="3" id="KW-1133">Transmembrane helix</keyword>
<keyword evidence="3" id="KW-0472">Membrane</keyword>
<keyword evidence="1" id="KW-0175">Coiled coil</keyword>